<keyword evidence="1" id="KW-1133">Transmembrane helix</keyword>
<gene>
    <name evidence="2" type="ORF">A3Q56_05210</name>
</gene>
<evidence type="ECO:0008006" key="4">
    <source>
        <dbReference type="Google" id="ProtNLM"/>
    </source>
</evidence>
<keyword evidence="3" id="KW-1185">Reference proteome</keyword>
<dbReference type="Proteomes" id="UP000078046">
    <property type="component" value="Unassembled WGS sequence"/>
</dbReference>
<dbReference type="AlphaFoldDB" id="A0A177AZZ4"/>
<reference evidence="2 3" key="1">
    <citation type="submission" date="2016-04" db="EMBL/GenBank/DDBJ databases">
        <title>The genome of Intoshia linei affirms orthonectids as highly simplified spiralians.</title>
        <authorList>
            <person name="Mikhailov K.V."/>
            <person name="Slusarev G.S."/>
            <person name="Nikitin M.A."/>
            <person name="Logacheva M.D."/>
            <person name="Penin A."/>
            <person name="Aleoshin V."/>
            <person name="Panchin Y.V."/>
        </authorList>
    </citation>
    <scope>NUCLEOTIDE SEQUENCE [LARGE SCALE GENOMIC DNA]</scope>
    <source>
        <strain evidence="2">Intl2013</strain>
        <tissue evidence="2">Whole animal</tissue>
    </source>
</reference>
<sequence>MDCKTEIKILKMEHIGKSEWKNKYISPYYSVLFNICENILVVGDISYDTLNIFSRNVNEIRPKLIQSYQLKSIYIIHIDNQSFHCRSFGFKVIIENRIATIYISCRSPRKYIILELFEEETTNYLEKLIISKYTSDVIFYNYHEIIYIPLNKIQIIISTKILHMSKIESIKWSTDPEIHYAYIHTSNGNLYVFDTIEVKIKLLTNNVVGYVPSHHNIFILSEKKAWKIYSNKTNLLDDVNLTKDLMPLYSNKLLHIIAYFRVRRRILLYVQISKEPRNRFNYLKPKNVLISDVNLKKFRNTQFVNITDFTVNFKVWTIETVTFTLVIMNIQHVTKISFDAADTWEDLNIVGVPDSSNITAYIVDDKFDVLGLISFRYFNPKISVTQSTLYVSLDGGKHWDSPFNHITTNTIYRNIKSMYPHVIIVYSKINIYISFTAAHSWQAIGNNAELIENIYSKSFDFYVNFSLNSRIFSLVHFLKYPYIFSYDLYVNFEECKTKVKTFQCSKNLHIFTALKNPSSICYYNNFKPTRNADCKCSNIDYTCSFHEEKGSTSNECNFLKLNIYDTKFYDDFCNRSYNDILYSILIPILSVFGFLFIILIFLCIKRKLFPSVSMVQGPEIKHTIHGTSTMTKTRGNDILSYQTGQKYSI</sequence>
<dbReference type="InterPro" id="IPR036278">
    <property type="entry name" value="Sialidase_sf"/>
</dbReference>
<evidence type="ECO:0000256" key="1">
    <source>
        <dbReference type="SAM" id="Phobius"/>
    </source>
</evidence>
<protein>
    <recommendedName>
        <fullName evidence="4">VPS10 domain-containing protein</fullName>
    </recommendedName>
</protein>
<dbReference type="EMBL" id="LWCA01000757">
    <property type="protein sequence ID" value="OAF67052.1"/>
    <property type="molecule type" value="Genomic_DNA"/>
</dbReference>
<proteinExistence type="predicted"/>
<evidence type="ECO:0000313" key="2">
    <source>
        <dbReference type="EMBL" id="OAF67052.1"/>
    </source>
</evidence>
<dbReference type="SUPFAM" id="SSF50939">
    <property type="entry name" value="Sialidases"/>
    <property type="match status" value="1"/>
</dbReference>
<keyword evidence="1" id="KW-0472">Membrane</keyword>
<name>A0A177AZZ4_9BILA</name>
<accession>A0A177AZZ4</accession>
<feature type="transmembrane region" description="Helical" evidence="1">
    <location>
        <begin position="580"/>
        <end position="604"/>
    </location>
</feature>
<comment type="caution">
    <text evidence="2">The sequence shown here is derived from an EMBL/GenBank/DDBJ whole genome shotgun (WGS) entry which is preliminary data.</text>
</comment>
<organism evidence="2 3">
    <name type="scientific">Intoshia linei</name>
    <dbReference type="NCBI Taxonomy" id="1819745"/>
    <lineage>
        <taxon>Eukaryota</taxon>
        <taxon>Metazoa</taxon>
        <taxon>Spiralia</taxon>
        <taxon>Lophotrochozoa</taxon>
        <taxon>Mesozoa</taxon>
        <taxon>Orthonectida</taxon>
        <taxon>Rhopaluridae</taxon>
        <taxon>Intoshia</taxon>
    </lineage>
</organism>
<evidence type="ECO:0000313" key="3">
    <source>
        <dbReference type="Proteomes" id="UP000078046"/>
    </source>
</evidence>
<keyword evidence="1" id="KW-0812">Transmembrane</keyword>